<protein>
    <submittedName>
        <fullName evidence="3">Acyl-CoA synthetase (AMP-forming)/AMP-acid ligase II</fullName>
    </submittedName>
</protein>
<name>A0A2T0LL28_9PSEU</name>
<dbReference type="InterPro" id="IPR000873">
    <property type="entry name" value="AMP-dep_synth/lig_dom"/>
</dbReference>
<dbReference type="Proteomes" id="UP000238362">
    <property type="component" value="Unassembled WGS sequence"/>
</dbReference>
<dbReference type="Gene3D" id="3.30.530.20">
    <property type="match status" value="1"/>
</dbReference>
<dbReference type="Gene3D" id="3.40.50.12780">
    <property type="entry name" value="N-terminal domain of ligase-like"/>
    <property type="match status" value="1"/>
</dbReference>
<reference evidence="3 4" key="1">
    <citation type="submission" date="2018-03" db="EMBL/GenBank/DDBJ databases">
        <title>Genomic Encyclopedia of Type Strains, Phase III (KMG-III): the genomes of soil and plant-associated and newly described type strains.</title>
        <authorList>
            <person name="Whitman W."/>
        </authorList>
    </citation>
    <scope>NUCLEOTIDE SEQUENCE [LARGE SCALE GENOMIC DNA]</scope>
    <source>
        <strain evidence="3 4">CGMCC 4.7125</strain>
    </source>
</reference>
<accession>A0A2T0LL28</accession>
<dbReference type="OrthoDB" id="56621at2"/>
<dbReference type="InterPro" id="IPR025110">
    <property type="entry name" value="AMP-bd_C"/>
</dbReference>
<proteinExistence type="predicted"/>
<evidence type="ECO:0000259" key="2">
    <source>
        <dbReference type="Pfam" id="PF13193"/>
    </source>
</evidence>
<comment type="caution">
    <text evidence="3">The sequence shown here is derived from an EMBL/GenBank/DDBJ whole genome shotgun (WGS) entry which is preliminary data.</text>
</comment>
<gene>
    <name evidence="3" type="ORF">B0I33_114116</name>
</gene>
<keyword evidence="3" id="KW-0436">Ligase</keyword>
<dbReference type="GO" id="GO:0016878">
    <property type="term" value="F:acid-thiol ligase activity"/>
    <property type="evidence" value="ECO:0007669"/>
    <property type="project" value="UniProtKB-ARBA"/>
</dbReference>
<dbReference type="InterPro" id="IPR020845">
    <property type="entry name" value="AMP-binding_CS"/>
</dbReference>
<dbReference type="SUPFAM" id="SSF55961">
    <property type="entry name" value="Bet v1-like"/>
    <property type="match status" value="1"/>
</dbReference>
<dbReference type="PANTHER" id="PTHR43767">
    <property type="entry name" value="LONG-CHAIN-FATTY-ACID--COA LIGASE"/>
    <property type="match status" value="1"/>
</dbReference>
<keyword evidence="4" id="KW-1185">Reference proteome</keyword>
<dbReference type="Pfam" id="PF13193">
    <property type="entry name" value="AMP-binding_C"/>
    <property type="match status" value="1"/>
</dbReference>
<organism evidence="3 4">
    <name type="scientific">Prauserella shujinwangii</name>
    <dbReference type="NCBI Taxonomy" id="1453103"/>
    <lineage>
        <taxon>Bacteria</taxon>
        <taxon>Bacillati</taxon>
        <taxon>Actinomycetota</taxon>
        <taxon>Actinomycetes</taxon>
        <taxon>Pseudonocardiales</taxon>
        <taxon>Pseudonocardiaceae</taxon>
        <taxon>Prauserella</taxon>
    </lineage>
</organism>
<evidence type="ECO:0000313" key="4">
    <source>
        <dbReference type="Proteomes" id="UP000238362"/>
    </source>
</evidence>
<dbReference type="InterPro" id="IPR050237">
    <property type="entry name" value="ATP-dep_AMP-bd_enzyme"/>
</dbReference>
<sequence>MTVECAVFDVFVDQPRAELWKILADPERYPRFFRGIGSCERVAADGRRRTYRMRVREEGAVVPLEVDTVQYRRGEHFVLESLKGATGCVSVHLEDAGVAGTRVKVYFFRTAVAHREFAEPEIRAWLTDGIRRIDDHLGGIGAPLPVWSPPTQLKAARTLMDAGVIAPSSPAKIIRQLRALSRWGATLAGGYQAAAASAPDAIAVADEETRWTFADLDRRTTRLAWGLREIGVGAGRTVAVLARNHAALLHVLIACGKLGAHTLLLNTGLAGRQVAEAVHRHRARVVFGDPEFDEHLAGLRDDVLVVGTLGGRSGRRRVTVDDLIATEPGGPLTPPDRPGRLVVLTSGTSGTPKGARRPTPKGLGAALALLSRIPLRAGERMLVAAPVFHTWGLAAVQVGMPLHAGLVLRRRFDPEDCLQAIEQYRCTSMFAVPVMLQRIMDLPAKVRGRYDTSSLRVVASSGSALPPKLVTDFLDAFGDVLYNLYGSTEVSVATVAGPADLRAAPGTAGYPPLGSQVAVLEPTGDPAPPGAVGRVFVRNDMLFDGYTDGSGRERRHSLMDTGDRGYLDADGRLFVAGRDDDMIVSGGENVFPRSVEDALATMPGVNEAAAVGVPDPEFGHRLLAYVVTSPEAQLSAGDVLAFLRQRIPRFCMPREVLFTHELPRNATGKVLKRLLVPPGDRRAADAGKTHRR</sequence>
<dbReference type="InterPro" id="IPR045851">
    <property type="entry name" value="AMP-bd_C_sf"/>
</dbReference>
<dbReference type="CDD" id="cd07812">
    <property type="entry name" value="SRPBCC"/>
    <property type="match status" value="1"/>
</dbReference>
<dbReference type="InterPro" id="IPR023393">
    <property type="entry name" value="START-like_dom_sf"/>
</dbReference>
<dbReference type="PANTHER" id="PTHR43767:SF1">
    <property type="entry name" value="NONRIBOSOMAL PEPTIDE SYNTHASE PES1 (EUROFUNG)-RELATED"/>
    <property type="match status" value="1"/>
</dbReference>
<dbReference type="Pfam" id="PF00501">
    <property type="entry name" value="AMP-binding"/>
    <property type="match status" value="1"/>
</dbReference>
<feature type="domain" description="AMP-binding enzyme C-terminal" evidence="2">
    <location>
        <begin position="595"/>
        <end position="669"/>
    </location>
</feature>
<dbReference type="SUPFAM" id="SSF56801">
    <property type="entry name" value="Acetyl-CoA synthetase-like"/>
    <property type="match status" value="1"/>
</dbReference>
<evidence type="ECO:0000259" key="1">
    <source>
        <dbReference type="Pfam" id="PF00501"/>
    </source>
</evidence>
<dbReference type="InterPro" id="IPR042099">
    <property type="entry name" value="ANL_N_sf"/>
</dbReference>
<dbReference type="PROSITE" id="PS00455">
    <property type="entry name" value="AMP_BINDING"/>
    <property type="match status" value="1"/>
</dbReference>
<dbReference type="EMBL" id="PVNH01000014">
    <property type="protein sequence ID" value="PRX43655.1"/>
    <property type="molecule type" value="Genomic_DNA"/>
</dbReference>
<dbReference type="Gene3D" id="3.30.300.30">
    <property type="match status" value="1"/>
</dbReference>
<feature type="domain" description="AMP-dependent synthetase/ligase" evidence="1">
    <location>
        <begin position="192"/>
        <end position="546"/>
    </location>
</feature>
<dbReference type="AlphaFoldDB" id="A0A2T0LL28"/>
<evidence type="ECO:0000313" key="3">
    <source>
        <dbReference type="EMBL" id="PRX43655.1"/>
    </source>
</evidence>